<protein>
    <recommendedName>
        <fullName evidence="5">Tail tape measure protein</fullName>
    </recommendedName>
</protein>
<proteinExistence type="predicted"/>
<accession>A0A4R2LHI8</accession>
<evidence type="ECO:0000313" key="3">
    <source>
        <dbReference type="EMBL" id="TCO87144.1"/>
    </source>
</evidence>
<evidence type="ECO:0000313" key="4">
    <source>
        <dbReference type="Proteomes" id="UP000295600"/>
    </source>
</evidence>
<reference evidence="3 4" key="1">
    <citation type="submission" date="2019-03" db="EMBL/GenBank/DDBJ databases">
        <title>Genomic Encyclopedia of Type Strains, Phase IV (KMG-IV): sequencing the most valuable type-strain genomes for metagenomic binning, comparative biology and taxonomic classification.</title>
        <authorList>
            <person name="Goeker M."/>
        </authorList>
    </citation>
    <scope>NUCLEOTIDE SEQUENCE [LARGE SCALE GENOMIC DNA]</scope>
    <source>
        <strain evidence="3 4">DSM 23917</strain>
    </source>
</reference>
<evidence type="ECO:0008006" key="5">
    <source>
        <dbReference type="Google" id="ProtNLM"/>
    </source>
</evidence>
<name>A0A4R2LHI8_9BACE</name>
<dbReference type="AlphaFoldDB" id="A0A4R2LHI8"/>
<gene>
    <name evidence="3" type="ORF">EV202_1344</name>
</gene>
<dbReference type="RefSeq" id="WP_131927462.1">
    <property type="nucleotide sequence ID" value="NZ_SLXB01000034.1"/>
</dbReference>
<dbReference type="Proteomes" id="UP000295600">
    <property type="component" value="Unassembled WGS sequence"/>
</dbReference>
<feature type="region of interest" description="Disordered" evidence="2">
    <location>
        <begin position="686"/>
        <end position="705"/>
    </location>
</feature>
<dbReference type="EMBL" id="SLXB01000034">
    <property type="protein sequence ID" value="TCO87144.1"/>
    <property type="molecule type" value="Genomic_DNA"/>
</dbReference>
<evidence type="ECO:0000256" key="1">
    <source>
        <dbReference type="SAM" id="Coils"/>
    </source>
</evidence>
<keyword evidence="1" id="KW-0175">Coiled coil</keyword>
<evidence type="ECO:0000256" key="2">
    <source>
        <dbReference type="SAM" id="MobiDB-lite"/>
    </source>
</evidence>
<organism evidence="3 4">
    <name type="scientific">Prevotella heparinolytica</name>
    <dbReference type="NCBI Taxonomy" id="28113"/>
    <lineage>
        <taxon>Bacteria</taxon>
        <taxon>Pseudomonadati</taxon>
        <taxon>Bacteroidota</taxon>
        <taxon>Bacteroidia</taxon>
        <taxon>Bacteroidales</taxon>
        <taxon>Bacteroidaceae</taxon>
        <taxon>Bacteroides</taxon>
    </lineage>
</organism>
<sequence length="909" mass="97508">MANNYLDFSIRMKDEASSVIKTVGVNTEHLRRGVRQVTEEVSKAQRGIVDWAQAAQAADMLGQSVQQLFGACKELTDAYQVQLVAETQLQTVMRQRMSATDEEIQSIKELASAQQALGVIGDEVQLSGAQQMATFLNEKASLDSLIPAMNNLLAQQKGLNATSQDAVGIGNMMGKAMQGQVDVLQRVGVTFTAAQKKVLQYGTESERAAMLAQVIRDNVGEMNAELARTDAGKQKQLENTLGDIKEQFGAMVQPAMRAITAMAQTTTAVTGLVRLYSSLRSVTIALKGTAAATSLATMHARVQAIAMRTLAIANGTAAVSTNALRIATVALYATITGGIYLAVQGLISLFFSYGSATKEAAGKQDLLKDSADAYKNSVSQLKGEMDMEISSLAKLIKGHGDESGKVQELNRKYGDALGYHKSAAEWYDVLIRRSADYCRAIGYEAQAKVLASRKAEKEMQLEEVRKQKQALIDSGGDTATKRVLTSGLDVAGNKILKWEKRRVNTDEYMELRRQEARLVIENHNLGKSFEECMRKMTEGMSALQTTSRKTDVASMSYDELGEEIESTESKLKSLAPTETAEINRLSAYNKELKVRKDMLGKMTGLGGEDGSGKGTDKADIPVSPGSLEALEKKLNELKERQKKAPIEEQLTFTPDIVALEDRIAGIKERLRHAGFEARYTLKPAEEGVPSDDPIKRSMQSSTGLTRKEGGLKDLKLEVPKLDLEEPLKGMDAWNAAVEKAREKNAEAIGSMGAMGNAMGSLGEVIGGQAGAWLDWAGNLLNAIAQALPQLAALSTANTAAAATGAASSVASIPFVGPIMAVAAVASVLAALASLPKFADGGIAYGPTLGLFGEYAGASNNPEVVAPLNRLRQLIQPVGPGGMSGDVRFRIDGRALTGILERETNLSRRS</sequence>
<feature type="coiled-coil region" evidence="1">
    <location>
        <begin position="447"/>
        <end position="474"/>
    </location>
</feature>
<comment type="caution">
    <text evidence="3">The sequence shown here is derived from an EMBL/GenBank/DDBJ whole genome shotgun (WGS) entry which is preliminary data.</text>
</comment>